<dbReference type="Pfam" id="PF01607">
    <property type="entry name" value="CBM_14"/>
    <property type="match status" value="1"/>
</dbReference>
<feature type="chain" id="PRO_5032670214" description="Chitin-binding type-2 domain-containing protein" evidence="1">
    <location>
        <begin position="27"/>
        <end position="238"/>
    </location>
</feature>
<sequence>MRQKLFLSFLSVLSAITIYLPNEVLSFKRCPEHGTTDNPTINYYSDEKFCNIYHKCNCTNKECHVIESHVCPIAKVYSKTKQTCLDIEEQSCETTYIQWIQTHSSNLNVNNSAIMLSDSLLSSTSNKDFQCEQDQLGKMFCAHPEQNDCKDKVFYGSTKELTMKNINNNDISNYRLPKNTLIFHKCLQTGLYADNVYCNTYHKCSTINGEDEQYICENQLLFNPESNICDYPINVACD</sequence>
<dbReference type="SMART" id="SM00494">
    <property type="entry name" value="ChtBD2"/>
    <property type="match status" value="2"/>
</dbReference>
<dbReference type="InterPro" id="IPR002557">
    <property type="entry name" value="Chitin-bd_dom"/>
</dbReference>
<feature type="non-terminal residue" evidence="3">
    <location>
        <position position="238"/>
    </location>
</feature>
<organism evidence="3 4">
    <name type="scientific">Adineta steineri</name>
    <dbReference type="NCBI Taxonomy" id="433720"/>
    <lineage>
        <taxon>Eukaryota</taxon>
        <taxon>Metazoa</taxon>
        <taxon>Spiralia</taxon>
        <taxon>Gnathifera</taxon>
        <taxon>Rotifera</taxon>
        <taxon>Eurotatoria</taxon>
        <taxon>Bdelloidea</taxon>
        <taxon>Adinetida</taxon>
        <taxon>Adinetidae</taxon>
        <taxon>Adineta</taxon>
    </lineage>
</organism>
<accession>A0A815T528</accession>
<dbReference type="Proteomes" id="UP000663860">
    <property type="component" value="Unassembled WGS sequence"/>
</dbReference>
<feature type="domain" description="Chitin-binding type-2" evidence="2">
    <location>
        <begin position="183"/>
        <end position="238"/>
    </location>
</feature>
<feature type="signal peptide" evidence="1">
    <location>
        <begin position="1"/>
        <end position="26"/>
    </location>
</feature>
<dbReference type="GO" id="GO:0005576">
    <property type="term" value="C:extracellular region"/>
    <property type="evidence" value="ECO:0007669"/>
    <property type="project" value="InterPro"/>
</dbReference>
<dbReference type="InterPro" id="IPR036508">
    <property type="entry name" value="Chitin-bd_dom_sf"/>
</dbReference>
<evidence type="ECO:0000313" key="4">
    <source>
        <dbReference type="Proteomes" id="UP000663860"/>
    </source>
</evidence>
<reference evidence="3" key="1">
    <citation type="submission" date="2021-02" db="EMBL/GenBank/DDBJ databases">
        <authorList>
            <person name="Nowell W R."/>
        </authorList>
    </citation>
    <scope>NUCLEOTIDE SEQUENCE</scope>
</reference>
<dbReference type="EMBL" id="CAJNOE010003119">
    <property type="protein sequence ID" value="CAF1499025.1"/>
    <property type="molecule type" value="Genomic_DNA"/>
</dbReference>
<evidence type="ECO:0000313" key="3">
    <source>
        <dbReference type="EMBL" id="CAF1499025.1"/>
    </source>
</evidence>
<dbReference type="GO" id="GO:0008061">
    <property type="term" value="F:chitin binding"/>
    <property type="evidence" value="ECO:0007669"/>
    <property type="project" value="InterPro"/>
</dbReference>
<name>A0A815T528_9BILA</name>
<gene>
    <name evidence="3" type="ORF">IZO911_LOCUS44911</name>
</gene>
<dbReference type="PROSITE" id="PS50940">
    <property type="entry name" value="CHIT_BIND_II"/>
    <property type="match status" value="1"/>
</dbReference>
<evidence type="ECO:0000259" key="2">
    <source>
        <dbReference type="PROSITE" id="PS50940"/>
    </source>
</evidence>
<dbReference type="Gene3D" id="2.170.140.10">
    <property type="entry name" value="Chitin binding domain"/>
    <property type="match status" value="1"/>
</dbReference>
<comment type="caution">
    <text evidence="3">The sequence shown here is derived from an EMBL/GenBank/DDBJ whole genome shotgun (WGS) entry which is preliminary data.</text>
</comment>
<protein>
    <recommendedName>
        <fullName evidence="2">Chitin-binding type-2 domain-containing protein</fullName>
    </recommendedName>
</protein>
<proteinExistence type="predicted"/>
<evidence type="ECO:0000256" key="1">
    <source>
        <dbReference type="SAM" id="SignalP"/>
    </source>
</evidence>
<dbReference type="AlphaFoldDB" id="A0A815T528"/>
<keyword evidence="1" id="KW-0732">Signal</keyword>
<dbReference type="SUPFAM" id="SSF57625">
    <property type="entry name" value="Invertebrate chitin-binding proteins"/>
    <property type="match status" value="1"/>
</dbReference>